<feature type="compositionally biased region" description="Basic and acidic residues" evidence="1">
    <location>
        <begin position="26"/>
        <end position="42"/>
    </location>
</feature>
<reference evidence="2 3" key="1">
    <citation type="submission" date="2018-10" db="EMBL/GenBank/DDBJ databases">
        <title>Falsibacillus sp. genome draft.</title>
        <authorList>
            <person name="Shi S."/>
        </authorList>
    </citation>
    <scope>NUCLEOTIDE SEQUENCE [LARGE SCALE GENOMIC DNA]</scope>
    <source>
        <strain evidence="2 3">GY 10110</strain>
    </source>
</reference>
<evidence type="ECO:0008006" key="4">
    <source>
        <dbReference type="Google" id="ProtNLM"/>
    </source>
</evidence>
<dbReference type="Proteomes" id="UP000276770">
    <property type="component" value="Unassembled WGS sequence"/>
</dbReference>
<proteinExistence type="predicted"/>
<dbReference type="RefSeq" id="WP_121681411.1">
    <property type="nucleotide sequence ID" value="NZ_RCVZ01000010.1"/>
</dbReference>
<keyword evidence="3" id="KW-1185">Reference proteome</keyword>
<name>A0A3L7JUX8_9BACI</name>
<dbReference type="EMBL" id="RCVZ01000010">
    <property type="protein sequence ID" value="RLQ94320.1"/>
    <property type="molecule type" value="Genomic_DNA"/>
</dbReference>
<gene>
    <name evidence="2" type="ORF">D9X91_14790</name>
</gene>
<evidence type="ECO:0000313" key="2">
    <source>
        <dbReference type="EMBL" id="RLQ94320.1"/>
    </source>
</evidence>
<feature type="region of interest" description="Disordered" evidence="1">
    <location>
        <begin position="26"/>
        <end position="47"/>
    </location>
</feature>
<dbReference type="OrthoDB" id="2603210at2"/>
<evidence type="ECO:0000313" key="3">
    <source>
        <dbReference type="Proteomes" id="UP000276770"/>
    </source>
</evidence>
<dbReference type="AlphaFoldDB" id="A0A3L7JUX8"/>
<organism evidence="2 3">
    <name type="scientific">Falsibacillus albus</name>
    <dbReference type="NCBI Taxonomy" id="2478915"/>
    <lineage>
        <taxon>Bacteria</taxon>
        <taxon>Bacillati</taxon>
        <taxon>Bacillota</taxon>
        <taxon>Bacilli</taxon>
        <taxon>Bacillales</taxon>
        <taxon>Bacillaceae</taxon>
        <taxon>Falsibacillus</taxon>
    </lineage>
</organism>
<evidence type="ECO:0000256" key="1">
    <source>
        <dbReference type="SAM" id="MobiDB-lite"/>
    </source>
</evidence>
<sequence>MKKFIGILVLSLVLTGCGTKELDHQVKSADASNQEKDTKSPENKSGWNTIKVVSGRPIIAKLKPNKGNSAKREEIITKIMEEKEFKEGVYGKATKELAEDLSVQQVEGQIAIPLANKIYGSHQGFDQAGVIFFENQSSGDKQAGLWIGIKKADDKLKKLVDGLQAKVDAGEINAKYIYIFYTPHTMAENNQLNSKVVKALNDLKRDSDIQLNSAFSAVSVNTIDGSVKIAHNFITKKQQDMLRKQFPDRKFHFKQQGRMVPRKGEPDVEYPKEKYTDQPVKKGQIILSVGDGDFMVGSTIYKFKDAAKKLKQGQRVIVDSTGFILDSLPGRGTAVYVTVLPDYKPKNADLSESEVVRKALAKNKNNRNPGIGRLAYDEQSDSWVVGLKSDGILDSTKTVFINIDDK</sequence>
<dbReference type="PROSITE" id="PS51257">
    <property type="entry name" value="PROKAR_LIPOPROTEIN"/>
    <property type="match status" value="1"/>
</dbReference>
<comment type="caution">
    <text evidence="2">The sequence shown here is derived from an EMBL/GenBank/DDBJ whole genome shotgun (WGS) entry which is preliminary data.</text>
</comment>
<protein>
    <recommendedName>
        <fullName evidence="4">DUF3221 domain-containing protein</fullName>
    </recommendedName>
</protein>
<accession>A0A3L7JUX8</accession>